<evidence type="ECO:0000256" key="2">
    <source>
        <dbReference type="ARBA" id="ARBA00022771"/>
    </source>
</evidence>
<dbReference type="PANTHER" id="PTHR33248">
    <property type="entry name" value="ZINC ION-BINDING PROTEIN"/>
    <property type="match status" value="1"/>
</dbReference>
<comment type="caution">
    <text evidence="8">The sequence shown here is derived from an EMBL/GenBank/DDBJ whole genome shotgun (WGS) entry which is preliminary data.</text>
</comment>
<dbReference type="GO" id="GO:0008270">
    <property type="term" value="F:zinc ion binding"/>
    <property type="evidence" value="ECO:0007669"/>
    <property type="project" value="UniProtKB-KW"/>
</dbReference>
<reference evidence="8" key="1">
    <citation type="submission" date="2016-11" db="EMBL/GenBank/DDBJ databases">
        <title>The genome of Nicotiana attenuata.</title>
        <authorList>
            <person name="Xu S."/>
            <person name="Brockmoeller T."/>
            <person name="Gaquerel E."/>
            <person name="Navarro A."/>
            <person name="Kuhl H."/>
            <person name="Gase K."/>
            <person name="Ling Z."/>
            <person name="Zhou W."/>
            <person name="Kreitzer C."/>
            <person name="Stanke M."/>
            <person name="Tang H."/>
            <person name="Lyons E."/>
            <person name="Pandey P."/>
            <person name="Pandey S.P."/>
            <person name="Timmermann B."/>
            <person name="Baldwin I.T."/>
        </authorList>
    </citation>
    <scope>NUCLEOTIDE SEQUENCE [LARGE SCALE GENOMIC DNA]</scope>
    <source>
        <strain evidence="8">UT</strain>
    </source>
</reference>
<dbReference type="AlphaFoldDB" id="A0A1J6IL95"/>
<dbReference type="PROSITE" id="PS51999">
    <property type="entry name" value="ZF_GRF"/>
    <property type="match status" value="1"/>
</dbReference>
<keyword evidence="5" id="KW-0175">Coiled coil</keyword>
<evidence type="ECO:0000256" key="6">
    <source>
        <dbReference type="SAM" id="Phobius"/>
    </source>
</evidence>
<keyword evidence="6" id="KW-0812">Transmembrane</keyword>
<keyword evidence="2 4" id="KW-0863">Zinc-finger</keyword>
<protein>
    <recommendedName>
        <fullName evidence="7">GRF-type domain-containing protein</fullName>
    </recommendedName>
</protein>
<dbReference type="SMR" id="A0A1J6IL95"/>
<dbReference type="Proteomes" id="UP000187609">
    <property type="component" value="Unassembled WGS sequence"/>
</dbReference>
<dbReference type="OMA" id="PMKMKVE"/>
<feature type="transmembrane region" description="Helical" evidence="6">
    <location>
        <begin position="173"/>
        <end position="191"/>
    </location>
</feature>
<evidence type="ECO:0000313" key="8">
    <source>
        <dbReference type="EMBL" id="OIT01280.1"/>
    </source>
</evidence>
<dbReference type="EMBL" id="MJEQ01037189">
    <property type="protein sequence ID" value="OIT01280.1"/>
    <property type="molecule type" value="Genomic_DNA"/>
</dbReference>
<dbReference type="Gramene" id="OIT01280">
    <property type="protein sequence ID" value="OIT01280"/>
    <property type="gene ID" value="A4A49_59816"/>
</dbReference>
<dbReference type="InterPro" id="IPR010666">
    <property type="entry name" value="Znf_GRF"/>
</dbReference>
<dbReference type="Pfam" id="PF06839">
    <property type="entry name" value="Zn_ribbon_GRF"/>
    <property type="match status" value="1"/>
</dbReference>
<keyword evidence="9" id="KW-1185">Reference proteome</keyword>
<evidence type="ECO:0000259" key="7">
    <source>
        <dbReference type="PROSITE" id="PS51999"/>
    </source>
</evidence>
<sequence>MSGLSVNAHEIQYARRCHCGLIALYLTAWSDANVGIRFYKCPRSKINFEFISSCGFFEWIDEELPHRAVMVIKYLKTKLDATKVERNNLRNKVYDMEQATMAQRGPMKMKVEELEYVIKAERDNSKNLFDEMEDAITVEMHNLKMKLDKIEHFKLVVVEKASNLEAKVKKMRTIILVSWALLFDLVIVGMMK</sequence>
<feature type="domain" description="GRF-type" evidence="7">
    <location>
        <begin position="17"/>
        <end position="63"/>
    </location>
</feature>
<keyword evidence="6" id="KW-1133">Transmembrane helix</keyword>
<evidence type="ECO:0000256" key="3">
    <source>
        <dbReference type="ARBA" id="ARBA00022833"/>
    </source>
</evidence>
<evidence type="ECO:0000256" key="5">
    <source>
        <dbReference type="SAM" id="Coils"/>
    </source>
</evidence>
<evidence type="ECO:0000256" key="1">
    <source>
        <dbReference type="ARBA" id="ARBA00022723"/>
    </source>
</evidence>
<proteinExistence type="predicted"/>
<evidence type="ECO:0000256" key="4">
    <source>
        <dbReference type="PROSITE-ProRule" id="PRU01343"/>
    </source>
</evidence>
<feature type="coiled-coil region" evidence="5">
    <location>
        <begin position="72"/>
        <end position="99"/>
    </location>
</feature>
<accession>A0A1J6IL95</accession>
<gene>
    <name evidence="8" type="ORF">A4A49_59816</name>
</gene>
<organism evidence="8 9">
    <name type="scientific">Nicotiana attenuata</name>
    <name type="common">Coyote tobacco</name>
    <dbReference type="NCBI Taxonomy" id="49451"/>
    <lineage>
        <taxon>Eukaryota</taxon>
        <taxon>Viridiplantae</taxon>
        <taxon>Streptophyta</taxon>
        <taxon>Embryophyta</taxon>
        <taxon>Tracheophyta</taxon>
        <taxon>Spermatophyta</taxon>
        <taxon>Magnoliopsida</taxon>
        <taxon>eudicotyledons</taxon>
        <taxon>Gunneridae</taxon>
        <taxon>Pentapetalae</taxon>
        <taxon>asterids</taxon>
        <taxon>lamiids</taxon>
        <taxon>Solanales</taxon>
        <taxon>Solanaceae</taxon>
        <taxon>Nicotianoideae</taxon>
        <taxon>Nicotianeae</taxon>
        <taxon>Nicotiana</taxon>
    </lineage>
</organism>
<keyword evidence="6" id="KW-0472">Membrane</keyword>
<keyword evidence="1" id="KW-0479">Metal-binding</keyword>
<evidence type="ECO:0000313" key="9">
    <source>
        <dbReference type="Proteomes" id="UP000187609"/>
    </source>
</evidence>
<keyword evidence="3" id="KW-0862">Zinc</keyword>
<name>A0A1J6IL95_NICAT</name>